<gene>
    <name evidence="13" type="ORF">GCM10007915_24630</name>
    <name evidence="14" type="ORF">SAMN05660405_00226</name>
</gene>
<keyword evidence="8 11" id="KW-0472">Membrane</keyword>
<dbReference type="EMBL" id="BSOK01000061">
    <property type="protein sequence ID" value="GLR30224.1"/>
    <property type="molecule type" value="Genomic_DNA"/>
</dbReference>
<reference evidence="13" key="4">
    <citation type="submission" date="2023-01" db="EMBL/GenBank/DDBJ databases">
        <title>Draft genome sequence of Psychrobacter pacificensis strain NBRC 103191.</title>
        <authorList>
            <person name="Sun Q."/>
            <person name="Mori K."/>
        </authorList>
    </citation>
    <scope>NUCLEOTIDE SEQUENCE</scope>
    <source>
        <strain evidence="13">NBRC 103191</strain>
    </source>
</reference>
<dbReference type="SUPFAM" id="SSF54523">
    <property type="entry name" value="Pili subunits"/>
    <property type="match status" value="1"/>
</dbReference>
<evidence type="ECO:0000256" key="4">
    <source>
        <dbReference type="ARBA" id="ARBA00022481"/>
    </source>
</evidence>
<evidence type="ECO:0000313" key="16">
    <source>
        <dbReference type="Proteomes" id="UP001156645"/>
    </source>
</evidence>
<comment type="subcellular location">
    <subcellularLocation>
        <location evidence="1">Cell inner membrane</location>
        <topology evidence="1">Single-pass membrane protein</topology>
    </subcellularLocation>
</comment>
<evidence type="ECO:0000256" key="10">
    <source>
        <dbReference type="ARBA" id="ARBA00030775"/>
    </source>
</evidence>
<dbReference type="Proteomes" id="UP000198501">
    <property type="component" value="Unassembled WGS sequence"/>
</dbReference>
<protein>
    <recommendedName>
        <fullName evidence="2">Type II secretion system protein H</fullName>
    </recommendedName>
    <alternativeName>
        <fullName evidence="10">General secretion pathway protein H</fullName>
    </alternativeName>
</protein>
<keyword evidence="6 11" id="KW-0812">Transmembrane</keyword>
<evidence type="ECO:0000256" key="9">
    <source>
        <dbReference type="ARBA" id="ARBA00025772"/>
    </source>
</evidence>
<evidence type="ECO:0000256" key="5">
    <source>
        <dbReference type="ARBA" id="ARBA00022519"/>
    </source>
</evidence>
<dbReference type="InterPro" id="IPR012902">
    <property type="entry name" value="N_methyl_site"/>
</dbReference>
<keyword evidence="3" id="KW-1003">Cell membrane</keyword>
<evidence type="ECO:0000259" key="12">
    <source>
        <dbReference type="Pfam" id="PF12019"/>
    </source>
</evidence>
<dbReference type="EMBL" id="FNAL01000001">
    <property type="protein sequence ID" value="SDD40025.1"/>
    <property type="molecule type" value="Genomic_DNA"/>
</dbReference>
<dbReference type="InterPro" id="IPR022346">
    <property type="entry name" value="T2SS_GspH"/>
</dbReference>
<dbReference type="InterPro" id="IPR045584">
    <property type="entry name" value="Pilin-like"/>
</dbReference>
<accession>A0A1G6UHK9</accession>
<dbReference type="Pfam" id="PF07963">
    <property type="entry name" value="N_methyl"/>
    <property type="match status" value="1"/>
</dbReference>
<dbReference type="Pfam" id="PF12019">
    <property type="entry name" value="GspH"/>
    <property type="match status" value="1"/>
</dbReference>
<dbReference type="AlphaFoldDB" id="A0A1G6UHK9"/>
<evidence type="ECO:0000313" key="15">
    <source>
        <dbReference type="Proteomes" id="UP000198501"/>
    </source>
</evidence>
<keyword evidence="16" id="KW-1185">Reference proteome</keyword>
<dbReference type="RefSeq" id="WP_227674167.1">
    <property type="nucleotide sequence ID" value="NZ_BSOK01000061.1"/>
</dbReference>
<reference evidence="16" key="3">
    <citation type="journal article" date="2019" name="Int. J. Syst. Evol. Microbiol.">
        <title>The Global Catalogue of Microorganisms (GCM) 10K type strain sequencing project: providing services to taxonomists for standard genome sequencing and annotation.</title>
        <authorList>
            <consortium name="The Broad Institute Genomics Platform"/>
            <consortium name="The Broad Institute Genome Sequencing Center for Infectious Disease"/>
            <person name="Wu L."/>
            <person name="Ma J."/>
        </authorList>
    </citation>
    <scope>NUCLEOTIDE SEQUENCE [LARGE SCALE GENOMIC DNA]</scope>
    <source>
        <strain evidence="16">NBRC 103191</strain>
    </source>
</reference>
<evidence type="ECO:0000256" key="7">
    <source>
        <dbReference type="ARBA" id="ARBA00022989"/>
    </source>
</evidence>
<comment type="similarity">
    <text evidence="9">Belongs to the GSP H family.</text>
</comment>
<evidence type="ECO:0000313" key="14">
    <source>
        <dbReference type="EMBL" id="SDD40025.1"/>
    </source>
</evidence>
<organism evidence="14 15">
    <name type="scientific">Psychrobacter pacificensis</name>
    <dbReference type="NCBI Taxonomy" id="112002"/>
    <lineage>
        <taxon>Bacteria</taxon>
        <taxon>Pseudomonadati</taxon>
        <taxon>Pseudomonadota</taxon>
        <taxon>Gammaproteobacteria</taxon>
        <taxon>Moraxellales</taxon>
        <taxon>Moraxellaceae</taxon>
        <taxon>Psychrobacter</taxon>
    </lineage>
</organism>
<evidence type="ECO:0000256" key="6">
    <source>
        <dbReference type="ARBA" id="ARBA00022692"/>
    </source>
</evidence>
<evidence type="ECO:0000256" key="3">
    <source>
        <dbReference type="ARBA" id="ARBA00022475"/>
    </source>
</evidence>
<keyword evidence="5" id="KW-0997">Cell inner membrane</keyword>
<reference evidence="13" key="1">
    <citation type="journal article" date="2014" name="Int. J. Syst. Evol. Microbiol.">
        <title>Complete genome of a new Firmicutes species belonging to the dominant human colonic microbiota ('Ruminococcus bicirculans') reveals two chromosomes and a selective capacity to utilize plant glucans.</title>
        <authorList>
            <consortium name="NISC Comparative Sequencing Program"/>
            <person name="Wegmann U."/>
            <person name="Louis P."/>
            <person name="Goesmann A."/>
            <person name="Henrissat B."/>
            <person name="Duncan S.H."/>
            <person name="Flint H.J."/>
        </authorList>
    </citation>
    <scope>NUCLEOTIDE SEQUENCE</scope>
    <source>
        <strain evidence="13">NBRC 103191</strain>
    </source>
</reference>
<sequence length="242" mass="27327">MKSLYKTSSNYRRLLIVVLPVSTLMKGMLSYDRLIFRINQLYAPLHQLTICNKRSATHLQALSAKGRNGFTLVELIVTVTVLAIIVAIATPSILTQLTRMEAKRVKTQLENALALAKAESYITRQDVLVCLSNDGIQCDRNSDNMLILFVDKNGNKNFDTNADTLVLNQYFNLKYSTLKLRVGAGRHYIKFWGDSGKPRGHFGHIKYCPTSTYNDAMYQISFNQNGRVSQKLNQDHPTDCDG</sequence>
<proteinExistence type="inferred from homology"/>
<evidence type="ECO:0000313" key="13">
    <source>
        <dbReference type="EMBL" id="GLR30224.1"/>
    </source>
</evidence>
<dbReference type="Gene3D" id="3.55.40.10">
    <property type="entry name" value="minor pseudopilin epsh domain"/>
    <property type="match status" value="1"/>
</dbReference>
<feature type="domain" description="General secretion pathway GspH" evidence="12">
    <location>
        <begin position="108"/>
        <end position="226"/>
    </location>
</feature>
<keyword evidence="4" id="KW-0488">Methylation</keyword>
<evidence type="ECO:0000256" key="11">
    <source>
        <dbReference type="SAM" id="Phobius"/>
    </source>
</evidence>
<feature type="transmembrane region" description="Helical" evidence="11">
    <location>
        <begin position="12"/>
        <end position="31"/>
    </location>
</feature>
<evidence type="ECO:0000256" key="2">
    <source>
        <dbReference type="ARBA" id="ARBA00021549"/>
    </source>
</evidence>
<dbReference type="GO" id="GO:0015628">
    <property type="term" value="P:protein secretion by the type II secretion system"/>
    <property type="evidence" value="ECO:0007669"/>
    <property type="project" value="InterPro"/>
</dbReference>
<name>A0A1G6UHK9_9GAMM</name>
<keyword evidence="7 11" id="KW-1133">Transmembrane helix</keyword>
<dbReference type="GO" id="GO:0005886">
    <property type="term" value="C:plasma membrane"/>
    <property type="evidence" value="ECO:0007669"/>
    <property type="project" value="UniProtKB-SubCell"/>
</dbReference>
<dbReference type="GO" id="GO:0015627">
    <property type="term" value="C:type II protein secretion system complex"/>
    <property type="evidence" value="ECO:0007669"/>
    <property type="project" value="InterPro"/>
</dbReference>
<feature type="transmembrane region" description="Helical" evidence="11">
    <location>
        <begin position="75"/>
        <end position="94"/>
    </location>
</feature>
<evidence type="ECO:0000256" key="1">
    <source>
        <dbReference type="ARBA" id="ARBA00004377"/>
    </source>
</evidence>
<evidence type="ECO:0000256" key="8">
    <source>
        <dbReference type="ARBA" id="ARBA00023136"/>
    </source>
</evidence>
<dbReference type="NCBIfam" id="TIGR02532">
    <property type="entry name" value="IV_pilin_GFxxxE"/>
    <property type="match status" value="1"/>
</dbReference>
<reference evidence="14 15" key="2">
    <citation type="submission" date="2016-10" db="EMBL/GenBank/DDBJ databases">
        <authorList>
            <person name="de Groot N.N."/>
        </authorList>
    </citation>
    <scope>NUCLEOTIDE SEQUENCE [LARGE SCALE GENOMIC DNA]</scope>
    <source>
        <strain evidence="14 15">DSM 23406</strain>
    </source>
</reference>
<dbReference type="Proteomes" id="UP001156645">
    <property type="component" value="Unassembled WGS sequence"/>
</dbReference>